<feature type="transmembrane region" description="Helical" evidence="1">
    <location>
        <begin position="708"/>
        <end position="731"/>
    </location>
</feature>
<reference evidence="2" key="1">
    <citation type="journal article" date="2015" name="Nature">
        <title>Complex archaea that bridge the gap between prokaryotes and eukaryotes.</title>
        <authorList>
            <person name="Spang A."/>
            <person name="Saw J.H."/>
            <person name="Jorgensen S.L."/>
            <person name="Zaremba-Niedzwiedzka K."/>
            <person name="Martijn J."/>
            <person name="Lind A.E."/>
            <person name="van Eijk R."/>
            <person name="Schleper C."/>
            <person name="Guy L."/>
            <person name="Ettema T.J."/>
        </authorList>
    </citation>
    <scope>NUCLEOTIDE SEQUENCE</scope>
</reference>
<dbReference type="AlphaFoldDB" id="A0A0F9F123"/>
<feature type="non-terminal residue" evidence="2">
    <location>
        <position position="736"/>
    </location>
</feature>
<feature type="transmembrane region" description="Helical" evidence="1">
    <location>
        <begin position="101"/>
        <end position="124"/>
    </location>
</feature>
<keyword evidence="1" id="KW-0812">Transmembrane</keyword>
<evidence type="ECO:0000313" key="2">
    <source>
        <dbReference type="EMBL" id="KKL80103.1"/>
    </source>
</evidence>
<keyword evidence="1" id="KW-1133">Transmembrane helix</keyword>
<sequence>LEAEGIQRFSSSFWAYNFRKLRNIDLLFPEDPFDGYEPQDHIFEISKLVQPSKFNAKFPELFYEVRHRSYTDAWKIYGKQLEQEVAEQVIMTLIASAASGALQWIPIIGQILGTLAYIGIYTLLTKFNMDMKRHKAQAIERANTYTPISMEKMVPKSLNERSDATHGYWEESTIAALIGHPGAYYTEVMGEVNNQMYTALAIVSPPNLLRDNPDKNSRGFSDYIWNDIFYAGNTNPDLMVGLDFDGLNLDYFLLTTELSSLNDNPDYTFEASIYNNLYNEYGHNTIGYLQQEITKETDGDLSLIKPVIVGGVPQYVFIDGTNPFNQITMPTSHLYQPVVVSKDLANDIQNEGTITVNISTAYTQNTEGISYDTTFPEAKLYSSKVPLSSHGFEYPITFIKIELIEENILGNIRSIKDITLNSDSEGFDDFFYIEFGNIYFEDSIDAMLVGSLGEFYDLIFDGKMSLDSKKYYRLTIKFDMIIPDSGSEAHKRLALSQATAYGIMDYMNQYTFAKSTADMISEIGYTETLTVRSSIISAASIVLGSWAVGGLKGMLAEASKKVTGEAANQASKSILTQIGMGFAKFAFVVGVGTIKEMFEEIIVDGFLETWGEKWIKGKGASDDQAFWFTTLLTSGREGLSGLRSVAMKGLGKIGGIRSWFAKKFATSINSEVYQNNEKSKKINEEYKINKKDEDFRLKEDKVNSWKKIVGAGLLGLLLSVVTPFFTGGLLFSNFMS</sequence>
<proteinExistence type="predicted"/>
<accession>A0A0F9F123</accession>
<gene>
    <name evidence="2" type="ORF">LCGC14_2008160</name>
</gene>
<protein>
    <submittedName>
        <fullName evidence="2">Uncharacterized protein</fullName>
    </submittedName>
</protein>
<organism evidence="2">
    <name type="scientific">marine sediment metagenome</name>
    <dbReference type="NCBI Taxonomy" id="412755"/>
    <lineage>
        <taxon>unclassified sequences</taxon>
        <taxon>metagenomes</taxon>
        <taxon>ecological metagenomes</taxon>
    </lineage>
</organism>
<dbReference type="EMBL" id="LAZR01022956">
    <property type="protein sequence ID" value="KKL80103.1"/>
    <property type="molecule type" value="Genomic_DNA"/>
</dbReference>
<keyword evidence="1" id="KW-0472">Membrane</keyword>
<name>A0A0F9F123_9ZZZZ</name>
<comment type="caution">
    <text evidence="2">The sequence shown here is derived from an EMBL/GenBank/DDBJ whole genome shotgun (WGS) entry which is preliminary data.</text>
</comment>
<feature type="non-terminal residue" evidence="2">
    <location>
        <position position="1"/>
    </location>
</feature>
<evidence type="ECO:0000256" key="1">
    <source>
        <dbReference type="SAM" id="Phobius"/>
    </source>
</evidence>